<proteinExistence type="predicted"/>
<dbReference type="InterPro" id="IPR032466">
    <property type="entry name" value="Metal_Hydrolase"/>
</dbReference>
<keyword evidence="7" id="KW-0408">Iron</keyword>
<dbReference type="PANTHER" id="PTHR42752:SF1">
    <property type="entry name" value="IMIDAZOLONEPROPIONASE-RELATED"/>
    <property type="match status" value="1"/>
</dbReference>
<dbReference type="EMBL" id="AUZZ01009835">
    <property type="protein sequence ID" value="EQD32419.1"/>
    <property type="molecule type" value="Genomic_DNA"/>
</dbReference>
<evidence type="ECO:0000256" key="1">
    <source>
        <dbReference type="ARBA" id="ARBA00005023"/>
    </source>
</evidence>
<dbReference type="AlphaFoldDB" id="T0ZUQ8"/>
<protein>
    <recommendedName>
        <fullName evidence="2">imidazolonepropionase</fullName>
        <ecNumber evidence="2">3.5.2.7</ecNumber>
    </recommendedName>
</protein>
<comment type="pathway">
    <text evidence="1">Amino-acid degradation.</text>
</comment>
<dbReference type="PANTHER" id="PTHR42752">
    <property type="entry name" value="IMIDAZOLONEPROPIONASE"/>
    <property type="match status" value="1"/>
</dbReference>
<evidence type="ECO:0000256" key="8">
    <source>
        <dbReference type="SAM" id="MobiDB-lite"/>
    </source>
</evidence>
<evidence type="ECO:0000256" key="4">
    <source>
        <dbReference type="ARBA" id="ARBA00022801"/>
    </source>
</evidence>
<name>T0ZUQ8_9ZZZZ</name>
<feature type="region of interest" description="Disordered" evidence="8">
    <location>
        <begin position="359"/>
        <end position="423"/>
    </location>
</feature>
<dbReference type="GO" id="GO:0046872">
    <property type="term" value="F:metal ion binding"/>
    <property type="evidence" value="ECO:0007669"/>
    <property type="project" value="UniProtKB-KW"/>
</dbReference>
<organism evidence="9">
    <name type="scientific">mine drainage metagenome</name>
    <dbReference type="NCBI Taxonomy" id="410659"/>
    <lineage>
        <taxon>unclassified sequences</taxon>
        <taxon>metagenomes</taxon>
        <taxon>ecological metagenomes</taxon>
    </lineage>
</organism>
<evidence type="ECO:0000256" key="6">
    <source>
        <dbReference type="ARBA" id="ARBA00022833"/>
    </source>
</evidence>
<keyword evidence="5" id="KW-0369">Histidine metabolism</keyword>
<dbReference type="SUPFAM" id="SSF51556">
    <property type="entry name" value="Metallo-dependent hydrolases"/>
    <property type="match status" value="1"/>
</dbReference>
<feature type="compositionally biased region" description="Basic and acidic residues" evidence="8">
    <location>
        <begin position="384"/>
        <end position="400"/>
    </location>
</feature>
<dbReference type="GO" id="GO:0005737">
    <property type="term" value="C:cytoplasm"/>
    <property type="evidence" value="ECO:0007669"/>
    <property type="project" value="InterPro"/>
</dbReference>
<dbReference type="SUPFAM" id="SSF51338">
    <property type="entry name" value="Composite domain of metallo-dependent hydrolases"/>
    <property type="match status" value="1"/>
</dbReference>
<dbReference type="Gene3D" id="3.20.20.140">
    <property type="entry name" value="Metal-dependent hydrolases"/>
    <property type="match status" value="1"/>
</dbReference>
<dbReference type="NCBIfam" id="TIGR01224">
    <property type="entry name" value="hutI"/>
    <property type="match status" value="1"/>
</dbReference>
<dbReference type="InterPro" id="IPR011059">
    <property type="entry name" value="Metal-dep_hydrolase_composite"/>
</dbReference>
<comment type="caution">
    <text evidence="9">The sequence shown here is derived from an EMBL/GenBank/DDBJ whole genome shotgun (WGS) entry which is preliminary data.</text>
</comment>
<dbReference type="GO" id="GO:0050480">
    <property type="term" value="F:imidazolonepropionase activity"/>
    <property type="evidence" value="ECO:0007669"/>
    <property type="project" value="UniProtKB-EC"/>
</dbReference>
<evidence type="ECO:0000256" key="7">
    <source>
        <dbReference type="ARBA" id="ARBA00023004"/>
    </source>
</evidence>
<evidence type="ECO:0000256" key="3">
    <source>
        <dbReference type="ARBA" id="ARBA00022723"/>
    </source>
</evidence>
<sequence length="423" mass="44373">MNPPTAQGLILHARMATLAGDDGYGLIEDGAIAWREDRIAWLGSTAELPRAFDASRATALDAHGALLTPGLIDAHTHLVFAGERAHEFEQRLEGISYEAIARAGGGILATVRATRAADEASLLTASLPRALALLADGVTTLEIKSGYALDSEGEASMLRVARRIGSALGIDVRTTLLGLHALPPEFSDQRADYVREVCTQWLPRLHAEGLVDAVDAFCEGIGFSATETRQMFGAARALGLPVKLHADQLSNLQGAALAAEFGALSADHLECTDARGVAALAAAGTVAMLLPGSFYCAARDTPAADRGIACGAGADGGSDRSQPRHLAAALAARGHEHGLHPVRTDAAGSAARRHRACRARARTHRARPVGDGAARGSGAMGCRDAGRTELLDRRHADAHGNRRRHARGLSATRVRASRLLRLS</sequence>
<dbReference type="InterPro" id="IPR005920">
    <property type="entry name" value="HutI"/>
</dbReference>
<reference evidence="9" key="1">
    <citation type="submission" date="2013-08" db="EMBL/GenBank/DDBJ databases">
        <authorList>
            <person name="Mendez C."/>
            <person name="Richter M."/>
            <person name="Ferrer M."/>
            <person name="Sanchez J."/>
        </authorList>
    </citation>
    <scope>NUCLEOTIDE SEQUENCE</scope>
</reference>
<evidence type="ECO:0000256" key="2">
    <source>
        <dbReference type="ARBA" id="ARBA00012864"/>
    </source>
</evidence>
<reference evidence="9" key="2">
    <citation type="journal article" date="2014" name="ISME J.">
        <title>Microbial stratification in low pH oxic and suboxic macroscopic growths along an acid mine drainage.</title>
        <authorList>
            <person name="Mendez-Garcia C."/>
            <person name="Mesa V."/>
            <person name="Sprenger R.R."/>
            <person name="Richter M."/>
            <person name="Diez M.S."/>
            <person name="Solano J."/>
            <person name="Bargiela R."/>
            <person name="Golyshina O.V."/>
            <person name="Manteca A."/>
            <person name="Ramos J.L."/>
            <person name="Gallego J.R."/>
            <person name="Llorente I."/>
            <person name="Martins Dos Santos V.A."/>
            <person name="Jensen O.N."/>
            <person name="Pelaez A.I."/>
            <person name="Sanchez J."/>
            <person name="Ferrer M."/>
        </authorList>
    </citation>
    <scope>NUCLEOTIDE SEQUENCE</scope>
</reference>
<evidence type="ECO:0000256" key="5">
    <source>
        <dbReference type="ARBA" id="ARBA00022808"/>
    </source>
</evidence>
<dbReference type="EC" id="3.5.2.7" evidence="2"/>
<gene>
    <name evidence="9" type="ORF">B2A_13576</name>
</gene>
<dbReference type="GO" id="GO:0019556">
    <property type="term" value="P:L-histidine catabolic process to glutamate and formamide"/>
    <property type="evidence" value="ECO:0007669"/>
    <property type="project" value="InterPro"/>
</dbReference>
<keyword evidence="6" id="KW-0862">Zinc</keyword>
<evidence type="ECO:0000313" key="9">
    <source>
        <dbReference type="EMBL" id="EQD32419.1"/>
    </source>
</evidence>
<accession>T0ZUQ8</accession>
<keyword evidence="4 9" id="KW-0378">Hydrolase</keyword>
<keyword evidence="3" id="KW-0479">Metal-binding</keyword>